<gene>
    <name evidence="1" type="primary">relA_1</name>
    <name evidence="1" type="ORF">G3KMM_00237</name>
</gene>
<dbReference type="Proteomes" id="UP001191004">
    <property type="component" value="Unassembled WGS sequence"/>
</dbReference>
<dbReference type="SUPFAM" id="SSF109604">
    <property type="entry name" value="HD-domain/PDEase-like"/>
    <property type="match status" value="1"/>
</dbReference>
<evidence type="ECO:0000313" key="1">
    <source>
        <dbReference type="EMBL" id="RYC73779.1"/>
    </source>
</evidence>
<organism evidence="1 2">
    <name type="scientific">Candidatus Nanosyncoccus nanoralicus</name>
    <dbReference type="NCBI Taxonomy" id="2171996"/>
    <lineage>
        <taxon>Bacteria</taxon>
        <taxon>Candidatus Saccharimonadota</taxon>
        <taxon>Candidatus Nanosyncoccalia</taxon>
        <taxon>Candidatus Nanosyncoccales</taxon>
        <taxon>Candidatus Nanosyncoccaceae</taxon>
        <taxon>Candidatus Nanosyncoccus</taxon>
    </lineage>
</organism>
<reference evidence="1 2" key="2">
    <citation type="journal article" date="2020" name="Cell Rep.">
        <title>Acquisition and Adaptation of Ultra-small Parasitic Reduced Genome Bacteria to Mammalian Hosts.</title>
        <authorList>
            <person name="McLean J.S."/>
            <person name="Bor B."/>
            <person name="Kerns K.A."/>
            <person name="Liu Q."/>
            <person name="To T.T."/>
            <person name="Solden L."/>
            <person name="Hendrickson E.L."/>
            <person name="Wrighton K."/>
            <person name="Shi W."/>
            <person name="He X."/>
        </authorList>
    </citation>
    <scope>NUCLEOTIDE SEQUENCE [LARGE SCALE GENOMIC DNA]</scope>
    <source>
        <strain evidence="1 2">TM7_KMM_G3_1_HOT_351</strain>
    </source>
</reference>
<dbReference type="EMBL" id="PRLL01000004">
    <property type="protein sequence ID" value="RYC73779.1"/>
    <property type="molecule type" value="Genomic_DNA"/>
</dbReference>
<sequence>MEKKVLLSEDETVKTISTFLRGFASTGTHVQTLTALGYARSKHAGQMRRSGDPYILHPLKAATFAISNGITDDVLIAAIILHDVPEDTMTPITELPCNSEVKHAVELMTYRRCDGESKLSAKRRYYNGLMESKYALSCKAYDRVNNLWTLCDLSRESVVKNIYETEFFLMPLLKDGKELWPEFANQISGLRDIFRGAIYFYAKTYGFEMPKDEPTDDEWSVILGE</sequence>
<dbReference type="Gene3D" id="1.10.3210.10">
    <property type="entry name" value="Hypothetical protein af1432"/>
    <property type="match status" value="1"/>
</dbReference>
<reference evidence="1 2" key="1">
    <citation type="journal article" date="2018" name="bioRxiv">
        <title>Evidence of independent acquisition and adaption of ultra-small bacteria to human hosts across the highly diverse yet reduced genomes of the phylum Saccharibacteria.</title>
        <authorList>
            <person name="McLean J.S."/>
            <person name="Bor B."/>
            <person name="To T.T."/>
            <person name="Liu Q."/>
            <person name="Kearns K.A."/>
            <person name="Solden L.M."/>
            <person name="Wrighton K.C."/>
            <person name="He X."/>
            <person name="Shi W."/>
        </authorList>
    </citation>
    <scope>NUCLEOTIDE SEQUENCE [LARGE SCALE GENOMIC DNA]</scope>
    <source>
        <strain evidence="1 2">TM7_KMM_G3_1_HOT_351</strain>
    </source>
</reference>
<dbReference type="Pfam" id="PF13328">
    <property type="entry name" value="HD_4"/>
    <property type="match status" value="1"/>
</dbReference>
<evidence type="ECO:0000313" key="2">
    <source>
        <dbReference type="Proteomes" id="UP001191004"/>
    </source>
</evidence>
<name>A0ABY0FKF5_9BACT</name>
<protein>
    <submittedName>
        <fullName evidence="1">Bifunctional (P)ppGpp synthase/hydrolase RelA</fullName>
    </submittedName>
</protein>
<accession>A0ABY0FKF5</accession>
<comment type="caution">
    <text evidence="1">The sequence shown here is derived from an EMBL/GenBank/DDBJ whole genome shotgun (WGS) entry which is preliminary data.</text>
</comment>
<keyword evidence="2" id="KW-1185">Reference proteome</keyword>
<proteinExistence type="predicted"/>
<dbReference type="RefSeq" id="WP_129604403.1">
    <property type="nucleotide sequence ID" value="NZ_PRLL01000004.1"/>
</dbReference>